<dbReference type="Pfam" id="PF00701">
    <property type="entry name" value="DHDPS"/>
    <property type="match status" value="1"/>
</dbReference>
<dbReference type="PANTHER" id="PTHR42849">
    <property type="entry name" value="N-ACETYLNEURAMINATE LYASE"/>
    <property type="match status" value="1"/>
</dbReference>
<dbReference type="PIRSF" id="PIRSF001365">
    <property type="entry name" value="DHDPS"/>
    <property type="match status" value="1"/>
</dbReference>
<comment type="similarity">
    <text evidence="3">Belongs to the DapA family.</text>
</comment>
<protein>
    <submittedName>
        <fullName evidence="4">Dihydrodipicolinate synthase family protein</fullName>
    </submittedName>
</protein>
<keyword evidence="1 3" id="KW-0456">Lyase</keyword>
<keyword evidence="2" id="KW-0704">Schiff base</keyword>
<dbReference type="PRINTS" id="PR00146">
    <property type="entry name" value="DHPICSNTHASE"/>
</dbReference>
<organism evidence="4 5">
    <name type="scientific">Brachybacterium kimchii</name>
    <dbReference type="NCBI Taxonomy" id="2942909"/>
    <lineage>
        <taxon>Bacteria</taxon>
        <taxon>Bacillati</taxon>
        <taxon>Actinomycetota</taxon>
        <taxon>Actinomycetes</taxon>
        <taxon>Micrococcales</taxon>
        <taxon>Dermabacteraceae</taxon>
        <taxon>Brachybacterium</taxon>
    </lineage>
</organism>
<dbReference type="InterPro" id="IPR020625">
    <property type="entry name" value="Schiff_base-form_aldolases_AS"/>
</dbReference>
<evidence type="ECO:0000256" key="2">
    <source>
        <dbReference type="ARBA" id="ARBA00023270"/>
    </source>
</evidence>
<dbReference type="InterPro" id="IPR020624">
    <property type="entry name" value="Schiff_base-form_aldolases_CS"/>
</dbReference>
<keyword evidence="5" id="KW-1185">Reference proteome</keyword>
<reference evidence="4" key="1">
    <citation type="submission" date="2022-05" db="EMBL/GenBank/DDBJ databases">
        <title>Genomic analysis of Brachybacterium sp. CBA3104.</title>
        <authorList>
            <person name="Roh S.W."/>
            <person name="Kim Y.B."/>
            <person name="Kim Y."/>
        </authorList>
    </citation>
    <scope>NUCLEOTIDE SEQUENCE</scope>
    <source>
        <strain evidence="4">CBA3104</strain>
    </source>
</reference>
<dbReference type="PROSITE" id="PS00665">
    <property type="entry name" value="DHDPS_1"/>
    <property type="match status" value="1"/>
</dbReference>
<dbReference type="Gene3D" id="3.20.20.70">
    <property type="entry name" value="Aldolase class I"/>
    <property type="match status" value="1"/>
</dbReference>
<name>A0ABY4N505_9MICO</name>
<evidence type="ECO:0000313" key="5">
    <source>
        <dbReference type="Proteomes" id="UP001055868"/>
    </source>
</evidence>
<dbReference type="EMBL" id="CP097218">
    <property type="protein sequence ID" value="UQN29229.1"/>
    <property type="molecule type" value="Genomic_DNA"/>
</dbReference>
<dbReference type="SMART" id="SM01130">
    <property type="entry name" value="DHDPS"/>
    <property type="match status" value="1"/>
</dbReference>
<evidence type="ECO:0000313" key="4">
    <source>
        <dbReference type="EMBL" id="UQN29229.1"/>
    </source>
</evidence>
<dbReference type="InterPro" id="IPR013785">
    <property type="entry name" value="Aldolase_TIM"/>
</dbReference>
<gene>
    <name evidence="4" type="ORF">M4486_16590</name>
</gene>
<proteinExistence type="inferred from homology"/>
<accession>A0ABY4N505</accession>
<dbReference type="Proteomes" id="UP001055868">
    <property type="component" value="Chromosome"/>
</dbReference>
<dbReference type="RefSeq" id="WP_249478421.1">
    <property type="nucleotide sequence ID" value="NZ_CP097218.1"/>
</dbReference>
<dbReference type="SUPFAM" id="SSF51569">
    <property type="entry name" value="Aldolase"/>
    <property type="match status" value="1"/>
</dbReference>
<sequence>MRLAGIHAALIAAYDDHGELSLERQAELIDHVLDQGVDGLFVSGSTGEAYLQSADERRATITGAVEQVAGRGPVIAHTGCLDTRTSLSLTEHAVQAGADAVSAVTPIYYNFDEAQLAAYFRELSAAAGPTPLIAYHIPGRSHVDLSPDFFLRLADEGILQGLKYTSTDLHPLVEIIRQSPPDFVVFNGSDEVLIGGLALGADGGIGSTYNVIGGVYRQVADHVADGDLAAALRRQGIANEFIAHMGRYDFLLFLREALRRAGIETGHGRAPLPAITDFQRREIDDLLSTLLTQEHSS</sequence>
<dbReference type="PROSITE" id="PS00666">
    <property type="entry name" value="DHDPS_2"/>
    <property type="match status" value="1"/>
</dbReference>
<dbReference type="InterPro" id="IPR002220">
    <property type="entry name" value="DapA-like"/>
</dbReference>
<evidence type="ECO:0000256" key="3">
    <source>
        <dbReference type="PIRNR" id="PIRNR001365"/>
    </source>
</evidence>
<evidence type="ECO:0000256" key="1">
    <source>
        <dbReference type="ARBA" id="ARBA00023239"/>
    </source>
</evidence>
<dbReference type="PANTHER" id="PTHR42849:SF1">
    <property type="entry name" value="N-ACETYLNEURAMINATE LYASE"/>
    <property type="match status" value="1"/>
</dbReference>